<dbReference type="Proteomes" id="UP001642409">
    <property type="component" value="Unassembled WGS sequence"/>
</dbReference>
<keyword evidence="1" id="KW-0812">Transmembrane</keyword>
<keyword evidence="1" id="KW-0472">Membrane</keyword>
<protein>
    <submittedName>
        <fullName evidence="2">Hypothetical_protein</fullName>
    </submittedName>
</protein>
<organism evidence="2 3">
    <name type="scientific">Hexamita inflata</name>
    <dbReference type="NCBI Taxonomy" id="28002"/>
    <lineage>
        <taxon>Eukaryota</taxon>
        <taxon>Metamonada</taxon>
        <taxon>Diplomonadida</taxon>
        <taxon>Hexamitidae</taxon>
        <taxon>Hexamitinae</taxon>
        <taxon>Hexamita</taxon>
    </lineage>
</organism>
<feature type="transmembrane region" description="Helical" evidence="1">
    <location>
        <begin position="20"/>
        <end position="38"/>
    </location>
</feature>
<sequence>MYNYPLTLLNKLREPIEVESMVIFNIKFVMLACVVVYYNTLNTELEFTTNYVPDIEINYIQSMVNYQFGDNIAPVPKTKLFIYILILTKVFQDLKRVKGVPIDQISIRALLISVESNAYPDVQFVDYTALVTTGISKVLKVYNYCQHQNHNSYSFVYQTMLDISANC</sequence>
<evidence type="ECO:0000256" key="1">
    <source>
        <dbReference type="SAM" id="Phobius"/>
    </source>
</evidence>
<comment type="caution">
    <text evidence="2">The sequence shown here is derived from an EMBL/GenBank/DDBJ whole genome shotgun (WGS) entry which is preliminary data.</text>
</comment>
<keyword evidence="1" id="KW-1133">Transmembrane helix</keyword>
<keyword evidence="3" id="KW-1185">Reference proteome</keyword>
<dbReference type="EMBL" id="CAXDID020000216">
    <property type="protein sequence ID" value="CAL6057892.1"/>
    <property type="molecule type" value="Genomic_DNA"/>
</dbReference>
<gene>
    <name evidence="2" type="ORF">HINF_LOCUS47782</name>
</gene>
<name>A0ABP1KB50_9EUKA</name>
<reference evidence="2 3" key="1">
    <citation type="submission" date="2024-07" db="EMBL/GenBank/DDBJ databases">
        <authorList>
            <person name="Akdeniz Z."/>
        </authorList>
    </citation>
    <scope>NUCLEOTIDE SEQUENCE [LARGE SCALE GENOMIC DNA]</scope>
</reference>
<proteinExistence type="predicted"/>
<evidence type="ECO:0000313" key="2">
    <source>
        <dbReference type="EMBL" id="CAL6057892.1"/>
    </source>
</evidence>
<accession>A0ABP1KB50</accession>
<evidence type="ECO:0000313" key="3">
    <source>
        <dbReference type="Proteomes" id="UP001642409"/>
    </source>
</evidence>